<evidence type="ECO:0000256" key="12">
    <source>
        <dbReference type="HAMAP-Rule" id="MF_00847"/>
    </source>
</evidence>
<proteinExistence type="inferred from homology"/>
<evidence type="ECO:0000256" key="8">
    <source>
        <dbReference type="ARBA" id="ARBA00022840"/>
    </source>
</evidence>
<dbReference type="SUPFAM" id="SSF52540">
    <property type="entry name" value="P-loop containing nucleoside triphosphate hydrolases"/>
    <property type="match status" value="2"/>
</dbReference>
<dbReference type="InterPro" id="IPR003593">
    <property type="entry name" value="AAA+_ATPase"/>
</dbReference>
<keyword evidence="3 12" id="KW-0820">tRNA-binding</keyword>
<gene>
    <name evidence="12" type="primary">ettA</name>
    <name evidence="14" type="ORF">SAMN05660226_01394</name>
</gene>
<evidence type="ECO:0000256" key="11">
    <source>
        <dbReference type="ARBA" id="ARBA00022917"/>
    </source>
</evidence>
<evidence type="ECO:0000256" key="4">
    <source>
        <dbReference type="ARBA" id="ARBA00022730"/>
    </source>
</evidence>
<dbReference type="RefSeq" id="WP_079716102.1">
    <property type="nucleotide sequence ID" value="NZ_FUYS01000003.1"/>
</dbReference>
<keyword evidence="11 12" id="KW-0648">Protein biosynthesis</keyword>
<dbReference type="FunFam" id="3.40.50.300:FF:000011">
    <property type="entry name" value="Putative ABC transporter ATP-binding component"/>
    <property type="match status" value="1"/>
</dbReference>
<comment type="similarity">
    <text evidence="1 12">Belongs to the ABC transporter superfamily. ABCF family. Translational throttle EttA subfamily.</text>
</comment>
<dbReference type="InterPro" id="IPR022374">
    <property type="entry name" value="EttA"/>
</dbReference>
<keyword evidence="6 12" id="KW-0547">Nucleotide-binding</keyword>
<dbReference type="Proteomes" id="UP000190541">
    <property type="component" value="Unassembled WGS sequence"/>
</dbReference>
<dbReference type="EMBL" id="FUYS01000003">
    <property type="protein sequence ID" value="SKB45147.1"/>
    <property type="molecule type" value="Genomic_DNA"/>
</dbReference>
<evidence type="ECO:0000313" key="15">
    <source>
        <dbReference type="Proteomes" id="UP000190541"/>
    </source>
</evidence>
<dbReference type="EC" id="3.6.1.-" evidence="12"/>
<accession>A0A1T5BDJ9</accession>
<sequence>MSDEKIIFSMAGVNKVYPPQKQVLKNIYLSFFYGAKIGVIGLNGSGKSSLLRIIAGLDKSYQGEVVFSPGYTVGYLAQEPELDPQKTVREVVEEGVAEISAVLKEYEEINEKFGLPEVYENPDEMDRLLARQGELQDKIDATGAWEIDSKLERAMDALRCPEPDRRVDTLSGGERRRVALCRLLLQEPDVLLLDEPTNHLDAESIDWLEQHLQQYRGTVIAVTHDRYFLDNVAGWILELDRGEGIPWKGNYSSWLDQKAKRLAQEEKTESKRQKTLERELEWVRMAPKARHAKSKARLHNYEKLASEETKEREEKLELFIPPGPRLGNVVIEAQQVSKAYGDKILFENLSFSLPPAGIVGIIGPNGAGKTTLFRLITGQELPDSGTFRVGETVALGYVDQLHDDLNPEKTVWENITGGHENIQLGNRLVNSRAYVSKFNFNGADQQKKVGVLSGGERNRVHLAITLKKGANVLLLDEPTNDIDVNTLRALEEGLENFGGCAVVISHDRWFLDRICTHILAFEGNSQVYFFEGNYTEYEENRKKRLGDIGPQRIKYKKLVKG</sequence>
<dbReference type="GO" id="GO:0045900">
    <property type="term" value="P:negative regulation of translational elongation"/>
    <property type="evidence" value="ECO:0007669"/>
    <property type="project" value="UniProtKB-UniRule"/>
</dbReference>
<dbReference type="InterPro" id="IPR017871">
    <property type="entry name" value="ABC_transporter-like_CS"/>
</dbReference>
<dbReference type="InterPro" id="IPR003439">
    <property type="entry name" value="ABC_transporter-like_ATP-bd"/>
</dbReference>
<dbReference type="PROSITE" id="PS00211">
    <property type="entry name" value="ABC_TRANSPORTER_1"/>
    <property type="match status" value="1"/>
</dbReference>
<keyword evidence="8 12" id="KW-0067">ATP-binding</keyword>
<comment type="catalytic activity">
    <reaction evidence="12">
        <text>ATP + H2O = ADP + phosphate + H(+)</text>
        <dbReference type="Rhea" id="RHEA:13065"/>
        <dbReference type="ChEBI" id="CHEBI:15377"/>
        <dbReference type="ChEBI" id="CHEBI:15378"/>
        <dbReference type="ChEBI" id="CHEBI:30616"/>
        <dbReference type="ChEBI" id="CHEBI:43474"/>
        <dbReference type="ChEBI" id="CHEBI:456216"/>
    </reaction>
</comment>
<dbReference type="STRING" id="623280.SAMN05660226_01394"/>
<comment type="caution">
    <text evidence="12">Lacks conserved residue(s) required for the propagation of feature annotation.</text>
</comment>
<dbReference type="GO" id="GO:0005524">
    <property type="term" value="F:ATP binding"/>
    <property type="evidence" value="ECO:0007669"/>
    <property type="project" value="UniProtKB-UniRule"/>
</dbReference>
<dbReference type="Gene3D" id="3.40.50.300">
    <property type="entry name" value="P-loop containing nucleotide triphosphate hydrolases"/>
    <property type="match status" value="2"/>
</dbReference>
<dbReference type="PANTHER" id="PTHR43858:SF1">
    <property type="entry name" value="ABC TRANSPORTER-RELATED PROTEIN"/>
    <property type="match status" value="1"/>
</dbReference>
<comment type="subcellular location">
    <subcellularLocation>
        <location evidence="12">Cytoplasm</location>
    </subcellularLocation>
    <text evidence="12">Associates with ribosomes and polysomes.</text>
</comment>
<evidence type="ECO:0000256" key="7">
    <source>
        <dbReference type="ARBA" id="ARBA00022801"/>
    </source>
</evidence>
<comment type="domain">
    <text evidence="12">The P-site tRNA interaction motif (PtIM domain) probably interacts with the P-site tRNA(fMet) as well as the 23S rRNA.</text>
</comment>
<keyword evidence="9 12" id="KW-0810">Translation regulation</keyword>
<feature type="binding site" evidence="12">
    <location>
        <begin position="363"/>
        <end position="370"/>
    </location>
    <ligand>
        <name>ATP</name>
        <dbReference type="ChEBI" id="CHEBI:30616"/>
        <label>2</label>
    </ligand>
</feature>
<dbReference type="SMART" id="SM00382">
    <property type="entry name" value="AAA"/>
    <property type="match status" value="2"/>
</dbReference>
<evidence type="ECO:0000313" key="14">
    <source>
        <dbReference type="EMBL" id="SKB45147.1"/>
    </source>
</evidence>
<keyword evidence="2 12" id="KW-0963">Cytoplasm</keyword>
<comment type="subunit">
    <text evidence="12">Monomer. Probably contacts ribosomal proteins L1, L5, L33 and S7, the 16S and 23S rRNA and the P-site containing tRNA(fMet).</text>
</comment>
<feature type="domain" description="ABC transporter" evidence="13">
    <location>
        <begin position="331"/>
        <end position="548"/>
    </location>
</feature>
<dbReference type="AlphaFoldDB" id="A0A1T5BDJ9"/>
<evidence type="ECO:0000256" key="5">
    <source>
        <dbReference type="ARBA" id="ARBA00022737"/>
    </source>
</evidence>
<dbReference type="HAMAP" id="MF_00847">
    <property type="entry name" value="EttA"/>
    <property type="match status" value="1"/>
</dbReference>
<dbReference type="OrthoDB" id="9804035at2"/>
<evidence type="ECO:0000259" key="13">
    <source>
        <dbReference type="PROSITE" id="PS50893"/>
    </source>
</evidence>
<keyword evidence="4 12" id="KW-0699">rRNA-binding</keyword>
<evidence type="ECO:0000256" key="2">
    <source>
        <dbReference type="ARBA" id="ARBA00022490"/>
    </source>
</evidence>
<dbReference type="InterPro" id="IPR032781">
    <property type="entry name" value="ABC_tran_Xtn"/>
</dbReference>
<keyword evidence="10 12" id="KW-0694">RNA-binding</keyword>
<keyword evidence="15" id="KW-1185">Reference proteome</keyword>
<evidence type="ECO:0000256" key="6">
    <source>
        <dbReference type="ARBA" id="ARBA00022741"/>
    </source>
</evidence>
<dbReference type="CDD" id="cd03221">
    <property type="entry name" value="ABCF_EF-3"/>
    <property type="match status" value="2"/>
</dbReference>
<dbReference type="FunFam" id="3.40.50.300:FF:000183">
    <property type="entry name" value="ABC transporter ATP-binding protein yjjK"/>
    <property type="match status" value="1"/>
</dbReference>
<dbReference type="Pfam" id="PF00005">
    <property type="entry name" value="ABC_tran"/>
    <property type="match status" value="2"/>
</dbReference>
<comment type="domain">
    <text evidence="12">The arm domain is inserted in the first ABC transporter domain. Probably contacts ribosomal protein L1.</text>
</comment>
<dbReference type="GO" id="GO:0019843">
    <property type="term" value="F:rRNA binding"/>
    <property type="evidence" value="ECO:0007669"/>
    <property type="project" value="UniProtKB-UniRule"/>
</dbReference>
<reference evidence="14 15" key="1">
    <citation type="submission" date="2017-02" db="EMBL/GenBank/DDBJ databases">
        <authorList>
            <person name="Peterson S.W."/>
        </authorList>
    </citation>
    <scope>NUCLEOTIDE SEQUENCE [LARGE SCALE GENOMIC DNA]</scope>
    <source>
        <strain evidence="14 15">DSM 22899</strain>
    </source>
</reference>
<dbReference type="InterPro" id="IPR027417">
    <property type="entry name" value="P-loop_NTPase"/>
</dbReference>
<evidence type="ECO:0000256" key="9">
    <source>
        <dbReference type="ARBA" id="ARBA00022845"/>
    </source>
</evidence>
<dbReference type="GO" id="GO:0005737">
    <property type="term" value="C:cytoplasm"/>
    <property type="evidence" value="ECO:0007669"/>
    <property type="project" value="UniProtKB-SubCell"/>
</dbReference>
<dbReference type="NCBIfam" id="NF008775">
    <property type="entry name" value="PRK11819.1"/>
    <property type="match status" value="1"/>
</dbReference>
<protein>
    <recommendedName>
        <fullName evidence="12">Energy-dependent translational throttle protein EttA</fullName>
        <ecNumber evidence="12">3.6.1.-</ecNumber>
    </recommendedName>
    <alternativeName>
        <fullName evidence="12">Translational regulatory factor EttA</fullName>
    </alternativeName>
</protein>
<feature type="region of interest" description="PtIM" evidence="12">
    <location>
        <begin position="249"/>
        <end position="329"/>
    </location>
</feature>
<dbReference type="PANTHER" id="PTHR43858">
    <property type="entry name" value="ENERGY-DEPENDENT TRANSLATIONAL THROTTLE PROTEIN ETTA"/>
    <property type="match status" value="1"/>
</dbReference>
<dbReference type="GO" id="GO:0006412">
    <property type="term" value="P:translation"/>
    <property type="evidence" value="ECO:0007669"/>
    <property type="project" value="UniProtKB-KW"/>
</dbReference>
<evidence type="ECO:0000256" key="3">
    <source>
        <dbReference type="ARBA" id="ARBA00022555"/>
    </source>
</evidence>
<evidence type="ECO:0000256" key="10">
    <source>
        <dbReference type="ARBA" id="ARBA00022884"/>
    </source>
</evidence>
<dbReference type="NCBIfam" id="TIGR03719">
    <property type="entry name" value="ABC_ABC_ChvD"/>
    <property type="match status" value="1"/>
</dbReference>
<dbReference type="GO" id="GO:0043022">
    <property type="term" value="F:ribosome binding"/>
    <property type="evidence" value="ECO:0007669"/>
    <property type="project" value="UniProtKB-UniRule"/>
</dbReference>
<keyword evidence="5 12" id="KW-0677">Repeat</keyword>
<dbReference type="PROSITE" id="PS50893">
    <property type="entry name" value="ABC_TRANSPORTER_2"/>
    <property type="match status" value="2"/>
</dbReference>
<dbReference type="GO" id="GO:0016887">
    <property type="term" value="F:ATP hydrolysis activity"/>
    <property type="evidence" value="ECO:0007669"/>
    <property type="project" value="UniProtKB-UniRule"/>
</dbReference>
<feature type="domain" description="ABC transporter" evidence="13">
    <location>
        <begin position="8"/>
        <end position="266"/>
    </location>
</feature>
<keyword evidence="7 12" id="KW-0378">Hydrolase</keyword>
<dbReference type="Pfam" id="PF12848">
    <property type="entry name" value="ABC_tran_Xtn"/>
    <property type="match status" value="1"/>
</dbReference>
<dbReference type="GO" id="GO:0000049">
    <property type="term" value="F:tRNA binding"/>
    <property type="evidence" value="ECO:0007669"/>
    <property type="project" value="UniProtKB-UniRule"/>
</dbReference>
<evidence type="ECO:0000256" key="1">
    <source>
        <dbReference type="ARBA" id="ARBA00005868"/>
    </source>
</evidence>
<organism evidence="14 15">
    <name type="scientific">Parapedobacter luteus</name>
    <dbReference type="NCBI Taxonomy" id="623280"/>
    <lineage>
        <taxon>Bacteria</taxon>
        <taxon>Pseudomonadati</taxon>
        <taxon>Bacteroidota</taxon>
        <taxon>Sphingobacteriia</taxon>
        <taxon>Sphingobacteriales</taxon>
        <taxon>Sphingobacteriaceae</taxon>
        <taxon>Parapedobacter</taxon>
    </lineage>
</organism>
<name>A0A1T5BDJ9_9SPHI</name>
<comment type="function">
    <text evidence="12">A translation factor that gates the progression of the 70S ribosomal initiation complex (IC, containing tRNA(fMet) in the P-site) into the translation elongation cycle by using a mechanism sensitive to the ATP/ADP ratio. Binds to the 70S ribosome E-site where it modulates the state of the translating ribosome during subunit translocation. ATP hydrolysis probably frees it from the ribosome, which can enter the elongation phase.</text>
</comment>